<keyword evidence="2" id="KW-0238">DNA-binding</keyword>
<dbReference type="Pfam" id="PF02311">
    <property type="entry name" value="AraC_binding"/>
    <property type="match status" value="1"/>
</dbReference>
<evidence type="ECO:0000259" key="4">
    <source>
        <dbReference type="PROSITE" id="PS01124"/>
    </source>
</evidence>
<proteinExistence type="predicted"/>
<evidence type="ECO:0000313" key="6">
    <source>
        <dbReference type="Proteomes" id="UP001165143"/>
    </source>
</evidence>
<comment type="caution">
    <text evidence="5">The sequence shown here is derived from an EMBL/GenBank/DDBJ whole genome shotgun (WGS) entry which is preliminary data.</text>
</comment>
<protein>
    <submittedName>
        <fullName evidence="5">Transcriptional regulator</fullName>
    </submittedName>
</protein>
<dbReference type="SMART" id="SM00342">
    <property type="entry name" value="HTH_ARAC"/>
    <property type="match status" value="1"/>
</dbReference>
<dbReference type="GO" id="GO:0003700">
    <property type="term" value="F:DNA-binding transcription factor activity"/>
    <property type="evidence" value="ECO:0007669"/>
    <property type="project" value="InterPro"/>
</dbReference>
<dbReference type="SUPFAM" id="SSF51215">
    <property type="entry name" value="Regulatory protein AraC"/>
    <property type="match status" value="1"/>
</dbReference>
<dbReference type="InterPro" id="IPR018060">
    <property type="entry name" value="HTH_AraC"/>
</dbReference>
<dbReference type="Pfam" id="PF12833">
    <property type="entry name" value="HTH_18"/>
    <property type="match status" value="1"/>
</dbReference>
<keyword evidence="1" id="KW-0805">Transcription regulation</keyword>
<dbReference type="InterPro" id="IPR050204">
    <property type="entry name" value="AraC_XylS_family_regulators"/>
</dbReference>
<evidence type="ECO:0000313" key="5">
    <source>
        <dbReference type="EMBL" id="GLW56023.1"/>
    </source>
</evidence>
<dbReference type="PANTHER" id="PTHR46796:SF2">
    <property type="entry name" value="TRANSCRIPTIONAL REGULATORY PROTEIN"/>
    <property type="match status" value="1"/>
</dbReference>
<feature type="domain" description="HTH araC/xylS-type" evidence="4">
    <location>
        <begin position="176"/>
        <end position="273"/>
    </location>
</feature>
<accession>A0A9W6UQ37</accession>
<organism evidence="5 6">
    <name type="scientific">Kitasatospora phosalacinea</name>
    <dbReference type="NCBI Taxonomy" id="2065"/>
    <lineage>
        <taxon>Bacteria</taxon>
        <taxon>Bacillati</taxon>
        <taxon>Actinomycetota</taxon>
        <taxon>Actinomycetes</taxon>
        <taxon>Kitasatosporales</taxon>
        <taxon>Streptomycetaceae</taxon>
        <taxon>Kitasatospora</taxon>
    </lineage>
</organism>
<dbReference type="PROSITE" id="PS01124">
    <property type="entry name" value="HTH_ARAC_FAMILY_2"/>
    <property type="match status" value="1"/>
</dbReference>
<dbReference type="Proteomes" id="UP001165143">
    <property type="component" value="Unassembled WGS sequence"/>
</dbReference>
<dbReference type="InterPro" id="IPR037923">
    <property type="entry name" value="HTH-like"/>
</dbReference>
<dbReference type="AlphaFoldDB" id="A0A9W6UQ37"/>
<gene>
    <name evidence="5" type="ORF">Kpho01_40340</name>
</gene>
<keyword evidence="3" id="KW-0804">Transcription</keyword>
<dbReference type="GO" id="GO:0043565">
    <property type="term" value="F:sequence-specific DNA binding"/>
    <property type="evidence" value="ECO:0007669"/>
    <property type="project" value="InterPro"/>
</dbReference>
<sequence length="290" mass="30458">MATLSAEHATFSVHRALPQVELLDAHYVEHAFGRHTHDTYVVAAITAGVEEFHHGGGVERAGVGTVALVNPETVVTGHAGVPEGWGYRVLYPAVESVLDAAADLRPAGAGTPAFSTAVAHDGELARLVHAVHGAVARDDALAASTAFRLLVARLLRAHSAPRAVRCAASAGASAVAEARELLRARLVDPPGLEELAAAVGARPFPLLRAFREAHGLPPHAWLNQQRVAAARSLLRRDVPPAEAAVAVGFVDQAHLARHFRRSVGVPPGAYRRAVQERTRLPVAARGTVGA</sequence>
<dbReference type="InterPro" id="IPR009057">
    <property type="entry name" value="Homeodomain-like_sf"/>
</dbReference>
<dbReference type="RefSeq" id="WP_418909901.1">
    <property type="nucleotide sequence ID" value="NZ_BSRX01000023.1"/>
</dbReference>
<evidence type="ECO:0000256" key="1">
    <source>
        <dbReference type="ARBA" id="ARBA00023015"/>
    </source>
</evidence>
<dbReference type="EMBL" id="BSRX01000023">
    <property type="protein sequence ID" value="GLW56023.1"/>
    <property type="molecule type" value="Genomic_DNA"/>
</dbReference>
<reference evidence="5" key="1">
    <citation type="submission" date="2023-02" db="EMBL/GenBank/DDBJ databases">
        <title>Kitasatospora phosalacinea NBRC 14362.</title>
        <authorList>
            <person name="Ichikawa N."/>
            <person name="Sato H."/>
            <person name="Tonouchi N."/>
        </authorList>
    </citation>
    <scope>NUCLEOTIDE SEQUENCE</scope>
    <source>
        <strain evidence="5">NBRC 14362</strain>
    </source>
</reference>
<dbReference type="InterPro" id="IPR003313">
    <property type="entry name" value="AraC-bd"/>
</dbReference>
<evidence type="ECO:0000256" key="2">
    <source>
        <dbReference type="ARBA" id="ARBA00023125"/>
    </source>
</evidence>
<dbReference type="Gene3D" id="1.10.10.60">
    <property type="entry name" value="Homeodomain-like"/>
    <property type="match status" value="2"/>
</dbReference>
<dbReference type="PANTHER" id="PTHR46796">
    <property type="entry name" value="HTH-TYPE TRANSCRIPTIONAL ACTIVATOR RHAS-RELATED"/>
    <property type="match status" value="1"/>
</dbReference>
<evidence type="ECO:0000256" key="3">
    <source>
        <dbReference type="ARBA" id="ARBA00023163"/>
    </source>
</evidence>
<name>A0A9W6UQ37_9ACTN</name>
<dbReference type="SUPFAM" id="SSF46689">
    <property type="entry name" value="Homeodomain-like"/>
    <property type="match status" value="2"/>
</dbReference>